<comment type="catalytic activity">
    <reaction evidence="9">
        <text>2 GTP = 3',3'-c-di-GMP + 2 diphosphate</text>
        <dbReference type="Rhea" id="RHEA:24898"/>
        <dbReference type="ChEBI" id="CHEBI:33019"/>
        <dbReference type="ChEBI" id="CHEBI:37565"/>
        <dbReference type="ChEBI" id="CHEBI:58805"/>
        <dbReference type="EC" id="2.7.7.65"/>
    </reaction>
</comment>
<evidence type="ECO:0000256" key="3">
    <source>
        <dbReference type="ARBA" id="ARBA00004651"/>
    </source>
</evidence>
<dbReference type="CDD" id="cd01949">
    <property type="entry name" value="GGDEF"/>
    <property type="match status" value="1"/>
</dbReference>
<keyword evidence="7 10" id="KW-1133">Transmembrane helix</keyword>
<dbReference type="InterPro" id="IPR033479">
    <property type="entry name" value="dCache_1"/>
</dbReference>
<evidence type="ECO:0000256" key="8">
    <source>
        <dbReference type="ARBA" id="ARBA00023136"/>
    </source>
</evidence>
<evidence type="ECO:0000256" key="5">
    <source>
        <dbReference type="ARBA" id="ARBA00022475"/>
    </source>
</evidence>
<dbReference type="InterPro" id="IPR029787">
    <property type="entry name" value="Nucleotide_cyclase"/>
</dbReference>
<dbReference type="EC" id="2.7.7.65" evidence="4"/>
<evidence type="ECO:0000259" key="11">
    <source>
        <dbReference type="PROSITE" id="PS50887"/>
    </source>
</evidence>
<dbReference type="GO" id="GO:1902201">
    <property type="term" value="P:negative regulation of bacterial-type flagellum-dependent cell motility"/>
    <property type="evidence" value="ECO:0007669"/>
    <property type="project" value="TreeGrafter"/>
</dbReference>
<sequence length="497" mass="55376">MATTCLPPERLITHRWLSIAMTVCVLAILSINAILLIREHRSIELSAIRTSLNIVRLIDRDVQNTVDQYDSALSALIRVSKRRDLNNLPQPLKQMLLFDKAEDTPDNDGFFLLNAQGDLVASSRTDYAPGKNLSHWKSFIEHRDSKSAALLISDPFPSNENKGFCCVSFSRRISAADGTFQGVAIAQMKVDYFQSLFQKLDLGDHSTISLINTDGTLLTQQPRRERTHVDLSQDPIFSRLLREHKGSFIAVSGKHGQEKLYSFSEVGQLPLVVVVSLATEDVFGSWRRNAILVGGGTLGLGITLLVLTLLLGRELRLRRNVEQELEALIRTDPLTELANRRKLDETLNSEWKRAQRTGNPLSLIMIDVDHFKSFNDTYGHQCGDEALRLVGKTLKTFVRRSTDLVARYGGEEFAMVLADTHPEGAVQLAEHIRRTIEQLPSITPDGMRLTASLGTCTQWVTPDDSQAQFLRCADQALYQAKKNGRNCVVSGHTAGGS</sequence>
<dbReference type="SMART" id="SM00267">
    <property type="entry name" value="GGDEF"/>
    <property type="match status" value="1"/>
</dbReference>
<evidence type="ECO:0000256" key="4">
    <source>
        <dbReference type="ARBA" id="ARBA00012528"/>
    </source>
</evidence>
<dbReference type="OrthoDB" id="9812260at2"/>
<dbReference type="InterPro" id="IPR043128">
    <property type="entry name" value="Rev_trsase/Diguanyl_cyclase"/>
</dbReference>
<evidence type="ECO:0000313" key="12">
    <source>
        <dbReference type="EMBL" id="OZY59927.1"/>
    </source>
</evidence>
<evidence type="ECO:0000256" key="1">
    <source>
        <dbReference type="ARBA" id="ARBA00001946"/>
    </source>
</evidence>
<keyword evidence="8 10" id="KW-0472">Membrane</keyword>
<comment type="subcellular location">
    <subcellularLocation>
        <location evidence="2">Cell inner membrane</location>
    </subcellularLocation>
    <subcellularLocation>
        <location evidence="3">Cell membrane</location>
        <topology evidence="3">Multi-pass membrane protein</topology>
    </subcellularLocation>
</comment>
<dbReference type="Pfam" id="PF00990">
    <property type="entry name" value="GGDEF"/>
    <property type="match status" value="1"/>
</dbReference>
<dbReference type="CDD" id="cd12914">
    <property type="entry name" value="PDC1_DGC_like"/>
    <property type="match status" value="1"/>
</dbReference>
<dbReference type="Gene3D" id="3.30.70.270">
    <property type="match status" value="1"/>
</dbReference>
<feature type="domain" description="GGDEF" evidence="11">
    <location>
        <begin position="359"/>
        <end position="493"/>
    </location>
</feature>
<dbReference type="NCBIfam" id="TIGR00254">
    <property type="entry name" value="GGDEF"/>
    <property type="match status" value="1"/>
</dbReference>
<evidence type="ECO:0000256" key="9">
    <source>
        <dbReference type="ARBA" id="ARBA00034247"/>
    </source>
</evidence>
<dbReference type="InterPro" id="IPR050469">
    <property type="entry name" value="Diguanylate_Cyclase"/>
</dbReference>
<evidence type="ECO:0000256" key="10">
    <source>
        <dbReference type="SAM" id="Phobius"/>
    </source>
</evidence>
<dbReference type="FunFam" id="3.30.70.270:FF:000001">
    <property type="entry name" value="Diguanylate cyclase domain protein"/>
    <property type="match status" value="1"/>
</dbReference>
<dbReference type="Gene3D" id="3.30.450.20">
    <property type="entry name" value="PAS domain"/>
    <property type="match status" value="2"/>
</dbReference>
<comment type="cofactor">
    <cofactor evidence="1">
        <name>Mg(2+)</name>
        <dbReference type="ChEBI" id="CHEBI:18420"/>
    </cofactor>
</comment>
<dbReference type="GO" id="GO:0005886">
    <property type="term" value="C:plasma membrane"/>
    <property type="evidence" value="ECO:0007669"/>
    <property type="project" value="UniProtKB-SubCell"/>
</dbReference>
<name>A0A266NDD4_9PSED</name>
<dbReference type="RefSeq" id="WP_094993108.1">
    <property type="nucleotide sequence ID" value="NZ_NQKI01000010.1"/>
</dbReference>
<protein>
    <recommendedName>
        <fullName evidence="4">diguanylate cyclase</fullName>
        <ecNumber evidence="4">2.7.7.65</ecNumber>
    </recommendedName>
</protein>
<dbReference type="AlphaFoldDB" id="A0A266NDD4"/>
<dbReference type="CDD" id="cd12915">
    <property type="entry name" value="PDC2_DGC_like"/>
    <property type="match status" value="1"/>
</dbReference>
<dbReference type="Pfam" id="PF02743">
    <property type="entry name" value="dCache_1"/>
    <property type="match status" value="1"/>
</dbReference>
<dbReference type="SUPFAM" id="SSF55073">
    <property type="entry name" value="Nucleotide cyclase"/>
    <property type="match status" value="1"/>
</dbReference>
<dbReference type="GO" id="GO:0043709">
    <property type="term" value="P:cell adhesion involved in single-species biofilm formation"/>
    <property type="evidence" value="ECO:0007669"/>
    <property type="project" value="TreeGrafter"/>
</dbReference>
<feature type="transmembrane region" description="Helical" evidence="10">
    <location>
        <begin position="290"/>
        <end position="311"/>
    </location>
</feature>
<dbReference type="PROSITE" id="PS50887">
    <property type="entry name" value="GGDEF"/>
    <property type="match status" value="1"/>
</dbReference>
<dbReference type="InterPro" id="IPR000160">
    <property type="entry name" value="GGDEF_dom"/>
</dbReference>
<accession>A0A266NDD4</accession>
<dbReference type="PANTHER" id="PTHR45138:SF9">
    <property type="entry name" value="DIGUANYLATE CYCLASE DGCM-RELATED"/>
    <property type="match status" value="1"/>
</dbReference>
<organism evidence="12 13">
    <name type="scientific">Pseudomonas lundensis</name>
    <dbReference type="NCBI Taxonomy" id="86185"/>
    <lineage>
        <taxon>Bacteria</taxon>
        <taxon>Pseudomonadati</taxon>
        <taxon>Pseudomonadota</taxon>
        <taxon>Gammaproteobacteria</taxon>
        <taxon>Pseudomonadales</taxon>
        <taxon>Pseudomonadaceae</taxon>
        <taxon>Pseudomonas</taxon>
    </lineage>
</organism>
<dbReference type="GO" id="GO:0052621">
    <property type="term" value="F:diguanylate cyclase activity"/>
    <property type="evidence" value="ECO:0007669"/>
    <property type="project" value="UniProtKB-EC"/>
</dbReference>
<dbReference type="Proteomes" id="UP000215788">
    <property type="component" value="Unassembled WGS sequence"/>
</dbReference>
<evidence type="ECO:0000256" key="2">
    <source>
        <dbReference type="ARBA" id="ARBA00004533"/>
    </source>
</evidence>
<dbReference type="PANTHER" id="PTHR45138">
    <property type="entry name" value="REGULATORY COMPONENTS OF SENSORY TRANSDUCTION SYSTEM"/>
    <property type="match status" value="1"/>
</dbReference>
<evidence type="ECO:0000256" key="7">
    <source>
        <dbReference type="ARBA" id="ARBA00022989"/>
    </source>
</evidence>
<comment type="caution">
    <text evidence="12">The sequence shown here is derived from an EMBL/GenBank/DDBJ whole genome shotgun (WGS) entry which is preliminary data.</text>
</comment>
<proteinExistence type="predicted"/>
<evidence type="ECO:0000313" key="13">
    <source>
        <dbReference type="Proteomes" id="UP000215788"/>
    </source>
</evidence>
<feature type="transmembrane region" description="Helical" evidence="10">
    <location>
        <begin position="16"/>
        <end position="37"/>
    </location>
</feature>
<reference evidence="12 13" key="1">
    <citation type="submission" date="2017-08" db="EMBL/GenBank/DDBJ databases">
        <title>Genomic and metabolic characterisation of spoilage-associated Pseudomonas species.</title>
        <authorList>
            <person name="Stanborough T."/>
            <person name="Fegan N."/>
            <person name="Powell S.M."/>
            <person name="Singh T."/>
            <person name="Tamplin M.L."/>
            <person name="Chandry P.S."/>
        </authorList>
    </citation>
    <scope>NUCLEOTIDE SEQUENCE [LARGE SCALE GENOMIC DNA]</scope>
    <source>
        <strain evidence="12 13">L1802</strain>
    </source>
</reference>
<gene>
    <name evidence="12" type="ORF">CJF39_08740</name>
</gene>
<evidence type="ECO:0000256" key="6">
    <source>
        <dbReference type="ARBA" id="ARBA00022692"/>
    </source>
</evidence>
<keyword evidence="6 10" id="KW-0812">Transmembrane</keyword>
<dbReference type="EMBL" id="NQKI01000010">
    <property type="protein sequence ID" value="OZY59927.1"/>
    <property type="molecule type" value="Genomic_DNA"/>
</dbReference>
<keyword evidence="5" id="KW-1003">Cell membrane</keyword>